<evidence type="ECO:0000313" key="4">
    <source>
        <dbReference type="Proteomes" id="UP000494106"/>
    </source>
</evidence>
<dbReference type="OrthoDB" id="7488842at2759"/>
<dbReference type="EMBL" id="CADEBC010000088">
    <property type="protein sequence ID" value="CAB3222406.1"/>
    <property type="molecule type" value="Genomic_DNA"/>
</dbReference>
<feature type="compositionally biased region" description="Polar residues" evidence="1">
    <location>
        <begin position="8"/>
        <end position="23"/>
    </location>
</feature>
<name>A0A8S0ZLE6_ARCPL</name>
<comment type="caution">
    <text evidence="3">The sequence shown here is derived from an EMBL/GenBank/DDBJ whole genome shotgun (WGS) entry which is preliminary data.</text>
</comment>
<dbReference type="Proteomes" id="UP000494106">
    <property type="component" value="Unassembled WGS sequence"/>
</dbReference>
<dbReference type="AlphaFoldDB" id="A0A8S0ZLE6"/>
<sequence length="123" mass="13700">MKFKPEDNASTSQSPQRLTVSTSPAAATVSLSLSAQQANSPQSCHENTSVSSSVHPTSPDHDDINVALARAIYASGVPLSLLESEHWKHVFHLFDPTYEMPTRHALSNTFRCRILKNKRRYYC</sequence>
<evidence type="ECO:0000313" key="2">
    <source>
        <dbReference type="EMBL" id="CAB3222406.1"/>
    </source>
</evidence>
<gene>
    <name evidence="2" type="ORF">APLA_LOCUS1030</name>
    <name evidence="3" type="ORF">APLA_LOCUS5624</name>
</gene>
<accession>A0A8S0ZLE6</accession>
<evidence type="ECO:0000313" key="5">
    <source>
        <dbReference type="Proteomes" id="UP000494256"/>
    </source>
</evidence>
<evidence type="ECO:0000313" key="3">
    <source>
        <dbReference type="EMBL" id="CAB3232294.1"/>
    </source>
</evidence>
<proteinExistence type="predicted"/>
<reference evidence="4 5" key="1">
    <citation type="submission" date="2020-04" db="EMBL/GenBank/DDBJ databases">
        <authorList>
            <person name="Wallbank WR R."/>
            <person name="Pardo Diaz C."/>
            <person name="Kozak K."/>
            <person name="Martin S."/>
            <person name="Jiggins C."/>
            <person name="Moest M."/>
            <person name="Warren A I."/>
            <person name="Byers J.R.P. K."/>
            <person name="Montejo-Kovacevich G."/>
            <person name="Yen C E."/>
        </authorList>
    </citation>
    <scope>NUCLEOTIDE SEQUENCE [LARGE SCALE GENOMIC DNA]</scope>
</reference>
<protein>
    <submittedName>
        <fullName evidence="3">Uncharacterized protein</fullName>
    </submittedName>
</protein>
<dbReference type="Proteomes" id="UP000494256">
    <property type="component" value="Unassembled WGS sequence"/>
</dbReference>
<dbReference type="EMBL" id="CADEBD010000289">
    <property type="protein sequence ID" value="CAB3232294.1"/>
    <property type="molecule type" value="Genomic_DNA"/>
</dbReference>
<keyword evidence="4" id="KW-1185">Reference proteome</keyword>
<feature type="compositionally biased region" description="Polar residues" evidence="1">
    <location>
        <begin position="36"/>
        <end position="47"/>
    </location>
</feature>
<feature type="compositionally biased region" description="Low complexity" evidence="1">
    <location>
        <begin position="48"/>
        <end position="57"/>
    </location>
</feature>
<evidence type="ECO:0000256" key="1">
    <source>
        <dbReference type="SAM" id="MobiDB-lite"/>
    </source>
</evidence>
<organism evidence="3 5">
    <name type="scientific">Arctia plantaginis</name>
    <name type="common">Wood tiger moth</name>
    <name type="synonym">Phalaena plantaginis</name>
    <dbReference type="NCBI Taxonomy" id="874455"/>
    <lineage>
        <taxon>Eukaryota</taxon>
        <taxon>Metazoa</taxon>
        <taxon>Ecdysozoa</taxon>
        <taxon>Arthropoda</taxon>
        <taxon>Hexapoda</taxon>
        <taxon>Insecta</taxon>
        <taxon>Pterygota</taxon>
        <taxon>Neoptera</taxon>
        <taxon>Endopterygota</taxon>
        <taxon>Lepidoptera</taxon>
        <taxon>Glossata</taxon>
        <taxon>Ditrysia</taxon>
        <taxon>Noctuoidea</taxon>
        <taxon>Erebidae</taxon>
        <taxon>Arctiinae</taxon>
        <taxon>Arctia</taxon>
    </lineage>
</organism>
<feature type="region of interest" description="Disordered" evidence="1">
    <location>
        <begin position="36"/>
        <end position="62"/>
    </location>
</feature>
<feature type="region of interest" description="Disordered" evidence="1">
    <location>
        <begin position="1"/>
        <end position="23"/>
    </location>
</feature>